<dbReference type="InterPro" id="IPR018108">
    <property type="entry name" value="MCP_transmembrane"/>
</dbReference>
<dbReference type="InterPro" id="IPR044712">
    <property type="entry name" value="SLC25A32-like"/>
</dbReference>
<feature type="repeat" description="Solcar" evidence="8">
    <location>
        <begin position="18"/>
        <end position="94"/>
    </location>
</feature>
<comment type="similarity">
    <text evidence="2 9">Belongs to the mitochondrial carrier (TC 2.A.29) family.</text>
</comment>
<dbReference type="PROSITE" id="PS50920">
    <property type="entry name" value="SOLCAR"/>
    <property type="match status" value="1"/>
</dbReference>
<evidence type="ECO:0000256" key="6">
    <source>
        <dbReference type="ARBA" id="ARBA00022989"/>
    </source>
</evidence>
<organism evidence="10 11">
    <name type="scientific">Arachis hypogaea</name>
    <name type="common">Peanut</name>
    <dbReference type="NCBI Taxonomy" id="3818"/>
    <lineage>
        <taxon>Eukaryota</taxon>
        <taxon>Viridiplantae</taxon>
        <taxon>Streptophyta</taxon>
        <taxon>Embryophyta</taxon>
        <taxon>Tracheophyta</taxon>
        <taxon>Spermatophyta</taxon>
        <taxon>Magnoliopsida</taxon>
        <taxon>eudicotyledons</taxon>
        <taxon>Gunneridae</taxon>
        <taxon>Pentapetalae</taxon>
        <taxon>rosids</taxon>
        <taxon>fabids</taxon>
        <taxon>Fabales</taxon>
        <taxon>Fabaceae</taxon>
        <taxon>Papilionoideae</taxon>
        <taxon>50 kb inversion clade</taxon>
        <taxon>dalbergioids sensu lato</taxon>
        <taxon>Dalbergieae</taxon>
        <taxon>Pterocarpus clade</taxon>
        <taxon>Arachis</taxon>
    </lineage>
</organism>
<evidence type="ECO:0000256" key="8">
    <source>
        <dbReference type="PROSITE-ProRule" id="PRU00282"/>
    </source>
</evidence>
<name>A0A445ATE5_ARAHY</name>
<comment type="caution">
    <text evidence="10">The sequence shown here is derived from an EMBL/GenBank/DDBJ whole genome shotgun (WGS) entry which is preliminary data.</text>
</comment>
<dbReference type="EMBL" id="SDMP01000011">
    <property type="protein sequence ID" value="RYR29673.1"/>
    <property type="molecule type" value="Genomic_DNA"/>
</dbReference>
<evidence type="ECO:0000313" key="11">
    <source>
        <dbReference type="Proteomes" id="UP000289738"/>
    </source>
</evidence>
<evidence type="ECO:0000256" key="1">
    <source>
        <dbReference type="ARBA" id="ARBA00004141"/>
    </source>
</evidence>
<dbReference type="PANTHER" id="PTHR45683">
    <property type="entry name" value="MITOCHONDRIAL NICOTINAMIDE ADENINE DINUCLEOTIDE TRANSPORTER 1-RELATED-RELATED"/>
    <property type="match status" value="1"/>
</dbReference>
<dbReference type="InterPro" id="IPR023395">
    <property type="entry name" value="MCP_dom_sf"/>
</dbReference>
<dbReference type="GO" id="GO:0006862">
    <property type="term" value="P:nucleotide transport"/>
    <property type="evidence" value="ECO:0007669"/>
    <property type="project" value="InterPro"/>
</dbReference>
<reference evidence="10 11" key="1">
    <citation type="submission" date="2019-01" db="EMBL/GenBank/DDBJ databases">
        <title>Sequencing of cultivated peanut Arachis hypogaea provides insights into genome evolution and oil improvement.</title>
        <authorList>
            <person name="Chen X."/>
        </authorList>
    </citation>
    <scope>NUCLEOTIDE SEQUENCE [LARGE SCALE GENOMIC DNA]</scope>
    <source>
        <strain evidence="11">cv. Fuhuasheng</strain>
        <tissue evidence="10">Leaves</tissue>
    </source>
</reference>
<keyword evidence="5" id="KW-0677">Repeat</keyword>
<evidence type="ECO:0000256" key="2">
    <source>
        <dbReference type="ARBA" id="ARBA00006375"/>
    </source>
</evidence>
<sequence>MVSTHTQAERKIMEEKKEALRRAASESSLAGSILREKLAKLDSKKPRPYGTIHAANEVYSEAGIVGFWKGVIPALILVCNPSIQFMIYESSLKRLKARSAKKQGGITALEV</sequence>
<dbReference type="SUPFAM" id="SSF103506">
    <property type="entry name" value="Mitochondrial carrier"/>
    <property type="match status" value="1"/>
</dbReference>
<dbReference type="Pfam" id="PF00153">
    <property type="entry name" value="Mito_carr"/>
    <property type="match status" value="1"/>
</dbReference>
<protein>
    <recommendedName>
        <fullName evidence="12">Peroxisomal nicotinamide adenine dinucleotide carrier</fullName>
    </recommendedName>
</protein>
<evidence type="ECO:0008006" key="12">
    <source>
        <dbReference type="Google" id="ProtNLM"/>
    </source>
</evidence>
<dbReference type="GO" id="GO:0016020">
    <property type="term" value="C:membrane"/>
    <property type="evidence" value="ECO:0007669"/>
    <property type="project" value="UniProtKB-SubCell"/>
</dbReference>
<evidence type="ECO:0000256" key="9">
    <source>
        <dbReference type="RuleBase" id="RU000488"/>
    </source>
</evidence>
<keyword evidence="3 9" id="KW-0813">Transport</keyword>
<keyword evidence="11" id="KW-1185">Reference proteome</keyword>
<evidence type="ECO:0000313" key="10">
    <source>
        <dbReference type="EMBL" id="RYR29673.1"/>
    </source>
</evidence>
<dbReference type="Proteomes" id="UP000289738">
    <property type="component" value="Chromosome B01"/>
</dbReference>
<comment type="subcellular location">
    <subcellularLocation>
        <location evidence="1">Membrane</location>
        <topology evidence="1">Multi-pass membrane protein</topology>
    </subcellularLocation>
</comment>
<dbReference type="Gene3D" id="1.50.40.10">
    <property type="entry name" value="Mitochondrial carrier domain"/>
    <property type="match status" value="1"/>
</dbReference>
<evidence type="ECO:0000256" key="7">
    <source>
        <dbReference type="ARBA" id="ARBA00023136"/>
    </source>
</evidence>
<keyword evidence="7 8" id="KW-0472">Membrane</keyword>
<dbReference type="AlphaFoldDB" id="A0A445ATE5"/>
<evidence type="ECO:0000256" key="5">
    <source>
        <dbReference type="ARBA" id="ARBA00022737"/>
    </source>
</evidence>
<proteinExistence type="inferred from homology"/>
<dbReference type="GO" id="GO:0055085">
    <property type="term" value="P:transmembrane transport"/>
    <property type="evidence" value="ECO:0007669"/>
    <property type="project" value="InterPro"/>
</dbReference>
<keyword evidence="4 8" id="KW-0812">Transmembrane</keyword>
<evidence type="ECO:0000256" key="3">
    <source>
        <dbReference type="ARBA" id="ARBA00022448"/>
    </source>
</evidence>
<gene>
    <name evidence="10" type="ORF">Ahy_B01g054118</name>
</gene>
<accession>A0A445ATE5</accession>
<dbReference type="STRING" id="3818.A0A445ATE5"/>
<keyword evidence="6" id="KW-1133">Transmembrane helix</keyword>
<evidence type="ECO:0000256" key="4">
    <source>
        <dbReference type="ARBA" id="ARBA00022692"/>
    </source>
</evidence>